<dbReference type="GeneTree" id="ENSGT01150000286958"/>
<feature type="domain" description="C2H2-type" evidence="6">
    <location>
        <begin position="524"/>
        <end position="552"/>
    </location>
</feature>
<dbReference type="GO" id="GO:0000978">
    <property type="term" value="F:RNA polymerase II cis-regulatory region sequence-specific DNA binding"/>
    <property type="evidence" value="ECO:0007669"/>
    <property type="project" value="TreeGrafter"/>
</dbReference>
<keyword evidence="3 5" id="KW-0863">Zinc-finger</keyword>
<evidence type="ECO:0000259" key="6">
    <source>
        <dbReference type="PROSITE" id="PS50157"/>
    </source>
</evidence>
<dbReference type="InterPro" id="IPR013087">
    <property type="entry name" value="Znf_C2H2_type"/>
</dbReference>
<dbReference type="FunFam" id="3.30.160.60:FF:000100">
    <property type="entry name" value="Zinc finger 45-like"/>
    <property type="match status" value="1"/>
</dbReference>
<dbReference type="FunFam" id="3.30.160.60:FF:000358">
    <property type="entry name" value="zinc finger protein 24"/>
    <property type="match status" value="1"/>
</dbReference>
<organism evidence="7 8">
    <name type="scientific">Paramormyrops kingsleyae</name>
    <dbReference type="NCBI Taxonomy" id="1676925"/>
    <lineage>
        <taxon>Eukaryota</taxon>
        <taxon>Metazoa</taxon>
        <taxon>Chordata</taxon>
        <taxon>Craniata</taxon>
        <taxon>Vertebrata</taxon>
        <taxon>Euteleostomi</taxon>
        <taxon>Actinopterygii</taxon>
        <taxon>Neopterygii</taxon>
        <taxon>Teleostei</taxon>
        <taxon>Osteoglossocephala</taxon>
        <taxon>Osteoglossomorpha</taxon>
        <taxon>Osteoglossiformes</taxon>
        <taxon>Mormyridae</taxon>
        <taxon>Paramormyrops</taxon>
    </lineage>
</organism>
<dbReference type="Ensembl" id="ENSPKIT00000017203.1">
    <property type="protein sequence ID" value="ENSPKIP00000036260.1"/>
    <property type="gene ID" value="ENSPKIG00000014896.1"/>
</dbReference>
<keyword evidence="2" id="KW-0677">Repeat</keyword>
<evidence type="ECO:0000313" key="7">
    <source>
        <dbReference type="Ensembl" id="ENSPKIP00000036260.1"/>
    </source>
</evidence>
<feature type="domain" description="C2H2-type" evidence="6">
    <location>
        <begin position="440"/>
        <end position="467"/>
    </location>
</feature>
<dbReference type="Pfam" id="PF00096">
    <property type="entry name" value="zf-C2H2"/>
    <property type="match status" value="3"/>
</dbReference>
<accession>A0A3B3T0S2</accession>
<dbReference type="PANTHER" id="PTHR23235">
    <property type="entry name" value="KRUEPPEL-LIKE TRANSCRIPTION FACTOR"/>
    <property type="match status" value="1"/>
</dbReference>
<dbReference type="InterPro" id="IPR036236">
    <property type="entry name" value="Znf_C2H2_sf"/>
</dbReference>
<dbReference type="PROSITE" id="PS50157">
    <property type="entry name" value="ZINC_FINGER_C2H2_2"/>
    <property type="match status" value="4"/>
</dbReference>
<proteinExistence type="predicted"/>
<reference evidence="7" key="1">
    <citation type="submission" date="2025-08" db="UniProtKB">
        <authorList>
            <consortium name="Ensembl"/>
        </authorList>
    </citation>
    <scope>IDENTIFICATION</scope>
</reference>
<dbReference type="Gene3D" id="3.30.160.60">
    <property type="entry name" value="Classic Zinc Finger"/>
    <property type="match status" value="4"/>
</dbReference>
<dbReference type="SUPFAM" id="SSF57667">
    <property type="entry name" value="beta-beta-alpha zinc fingers"/>
    <property type="match status" value="2"/>
</dbReference>
<keyword evidence="1" id="KW-0479">Metal-binding</keyword>
<name>A0A3B3T0S2_9TELE</name>
<dbReference type="STRING" id="1676925.ENSPKIP00000036260"/>
<sequence>MSSRSAFHTQLASIMEVLANAAVAEICRLVDDGYAELRLEMCRCKTENRELRRRLQMAGCGAASGVDPTPADEEAVLREQLDFSFREDPQAADGAGTSPLRPILIVDQEDTSDLSKIKKEMLEEDLPKSINICGQSNFCMEGPETDVGESLTDLDSCASTTRGTEVFGDLDGTGAMELTHMELSGPGLPVIKKEAAAEAMGDAGLGEAGRLAQDRDVQLDAEKTTATLKQTHLACVENAEDRAQRQRAMCTFKDDLKAEAVLSVAPVRQGEGHAPWGGSTHRDQEDYLDCTRNCETASGITQGFKLLEMEGDERDCSANSHFGNRLSDRDAVGLKAEPARQAASHNLLYRASRQRAEVLNRGGSGRPLIGRNLHCGPFATQQASNAMTERAGHAAGDLASGSPQFIKCSQMKGSHTASESFTPSSIAGKSSRGSLKKRHFLCMFCGKDFAYRNVLKTHLRIHTGEKPFSCLHCGKKFAGSSNLKKHQNVHTGEKPFSCLQCGKSFSDSSTCKRHQSVHTGNKPFSCLQCGKCFTRLCYLKKHLKQIHLMHVPFVVETG</sequence>
<dbReference type="Proteomes" id="UP000261540">
    <property type="component" value="Unplaced"/>
</dbReference>
<feature type="domain" description="C2H2-type" evidence="6">
    <location>
        <begin position="468"/>
        <end position="495"/>
    </location>
</feature>
<evidence type="ECO:0000313" key="8">
    <source>
        <dbReference type="Proteomes" id="UP000261540"/>
    </source>
</evidence>
<keyword evidence="8" id="KW-1185">Reference proteome</keyword>
<evidence type="ECO:0000256" key="1">
    <source>
        <dbReference type="ARBA" id="ARBA00022723"/>
    </source>
</evidence>
<dbReference type="PANTHER" id="PTHR23235:SF120">
    <property type="entry name" value="KRUPPEL-LIKE FACTOR 15"/>
    <property type="match status" value="1"/>
</dbReference>
<dbReference type="FunFam" id="3.30.160.60:FF:002343">
    <property type="entry name" value="Zinc finger protein 33A"/>
    <property type="match status" value="1"/>
</dbReference>
<feature type="domain" description="C2H2-type" evidence="6">
    <location>
        <begin position="496"/>
        <end position="523"/>
    </location>
</feature>
<dbReference type="SMART" id="SM00355">
    <property type="entry name" value="ZnF_C2H2"/>
    <property type="match status" value="4"/>
</dbReference>
<reference evidence="7" key="2">
    <citation type="submission" date="2025-09" db="UniProtKB">
        <authorList>
            <consortium name="Ensembl"/>
        </authorList>
    </citation>
    <scope>IDENTIFICATION</scope>
</reference>
<dbReference type="GO" id="GO:0008270">
    <property type="term" value="F:zinc ion binding"/>
    <property type="evidence" value="ECO:0007669"/>
    <property type="project" value="UniProtKB-KW"/>
</dbReference>
<evidence type="ECO:0000256" key="4">
    <source>
        <dbReference type="ARBA" id="ARBA00022833"/>
    </source>
</evidence>
<evidence type="ECO:0000256" key="3">
    <source>
        <dbReference type="ARBA" id="ARBA00022771"/>
    </source>
</evidence>
<protein>
    <recommendedName>
        <fullName evidence="6">C2H2-type domain-containing protein</fullName>
    </recommendedName>
</protein>
<evidence type="ECO:0000256" key="5">
    <source>
        <dbReference type="PROSITE-ProRule" id="PRU00042"/>
    </source>
</evidence>
<dbReference type="AlphaFoldDB" id="A0A3B3T0S2"/>
<keyword evidence="4" id="KW-0862">Zinc</keyword>
<dbReference type="GO" id="GO:0000981">
    <property type="term" value="F:DNA-binding transcription factor activity, RNA polymerase II-specific"/>
    <property type="evidence" value="ECO:0007669"/>
    <property type="project" value="TreeGrafter"/>
</dbReference>
<dbReference type="PROSITE" id="PS00028">
    <property type="entry name" value="ZINC_FINGER_C2H2_1"/>
    <property type="match status" value="4"/>
</dbReference>
<evidence type="ECO:0000256" key="2">
    <source>
        <dbReference type="ARBA" id="ARBA00022737"/>
    </source>
</evidence>